<evidence type="ECO:0000256" key="6">
    <source>
        <dbReference type="ARBA" id="ARBA00022989"/>
    </source>
</evidence>
<keyword evidence="4" id="KW-1003">Cell membrane</keyword>
<evidence type="ECO:0000313" key="11">
    <source>
        <dbReference type="Proteomes" id="UP000186168"/>
    </source>
</evidence>
<feature type="transmembrane region" description="Helical" evidence="9">
    <location>
        <begin position="48"/>
        <end position="71"/>
    </location>
</feature>
<dbReference type="GO" id="GO:1903785">
    <property type="term" value="P:L-valine transmembrane transport"/>
    <property type="evidence" value="ECO:0007669"/>
    <property type="project" value="TreeGrafter"/>
</dbReference>
<dbReference type="Proteomes" id="UP000186168">
    <property type="component" value="Unassembled WGS sequence"/>
</dbReference>
<evidence type="ECO:0000256" key="9">
    <source>
        <dbReference type="SAM" id="Phobius"/>
    </source>
</evidence>
<evidence type="ECO:0000256" key="1">
    <source>
        <dbReference type="ARBA" id="ARBA00004651"/>
    </source>
</evidence>
<feature type="transmembrane region" description="Helical" evidence="9">
    <location>
        <begin position="160"/>
        <end position="184"/>
    </location>
</feature>
<keyword evidence="7 9" id="KW-0472">Membrane</keyword>
<keyword evidence="11" id="KW-1185">Reference proteome</keyword>
<protein>
    <recommendedName>
        <fullName evidence="12">Branched-chain amino acid ABC transporter permease</fullName>
    </recommendedName>
</protein>
<comment type="similarity">
    <text evidence="2">Belongs to the AzlC family.</text>
</comment>
<dbReference type="PANTHER" id="PTHR34979">
    <property type="entry name" value="INNER MEMBRANE PROTEIN YGAZ"/>
    <property type="match status" value="1"/>
</dbReference>
<evidence type="ECO:0000256" key="4">
    <source>
        <dbReference type="ARBA" id="ARBA00022475"/>
    </source>
</evidence>
<dbReference type="EMBL" id="ASQP01000069">
    <property type="protein sequence ID" value="OMI40689.1"/>
    <property type="molecule type" value="Genomic_DNA"/>
</dbReference>
<evidence type="ECO:0000256" key="3">
    <source>
        <dbReference type="ARBA" id="ARBA00022448"/>
    </source>
</evidence>
<name>A0A1R1SRM2_9ACTN</name>
<keyword evidence="6 9" id="KW-1133">Transmembrane helix</keyword>
<dbReference type="GO" id="GO:0005886">
    <property type="term" value="C:plasma membrane"/>
    <property type="evidence" value="ECO:0007669"/>
    <property type="project" value="UniProtKB-SubCell"/>
</dbReference>
<comment type="subcellular location">
    <subcellularLocation>
        <location evidence="1">Cell membrane</location>
        <topology evidence="1">Multi-pass membrane protein</topology>
    </subcellularLocation>
</comment>
<evidence type="ECO:0000256" key="7">
    <source>
        <dbReference type="ARBA" id="ARBA00023136"/>
    </source>
</evidence>
<dbReference type="InterPro" id="IPR011606">
    <property type="entry name" value="Brnchd-chn_aa_trnsp_permease"/>
</dbReference>
<evidence type="ECO:0008006" key="12">
    <source>
        <dbReference type="Google" id="ProtNLM"/>
    </source>
</evidence>
<feature type="region of interest" description="Disordered" evidence="8">
    <location>
        <begin position="1"/>
        <end position="39"/>
    </location>
</feature>
<keyword evidence="3" id="KW-0813">Transport</keyword>
<evidence type="ECO:0000256" key="2">
    <source>
        <dbReference type="ARBA" id="ARBA00010735"/>
    </source>
</evidence>
<dbReference type="PANTHER" id="PTHR34979:SF1">
    <property type="entry name" value="INNER MEMBRANE PROTEIN YGAZ"/>
    <property type="match status" value="1"/>
</dbReference>
<comment type="caution">
    <text evidence="10">The sequence shown here is derived from an EMBL/GenBank/DDBJ whole genome shotgun (WGS) entry which is preliminary data.</text>
</comment>
<evidence type="ECO:0000256" key="5">
    <source>
        <dbReference type="ARBA" id="ARBA00022692"/>
    </source>
</evidence>
<organism evidence="10 11">
    <name type="scientific">Streptomyces sparsogenes DSM 40356</name>
    <dbReference type="NCBI Taxonomy" id="1331668"/>
    <lineage>
        <taxon>Bacteria</taxon>
        <taxon>Bacillati</taxon>
        <taxon>Actinomycetota</taxon>
        <taxon>Actinomycetes</taxon>
        <taxon>Kitasatosporales</taxon>
        <taxon>Streptomycetaceae</taxon>
        <taxon>Streptomyces</taxon>
    </lineage>
</organism>
<evidence type="ECO:0000256" key="8">
    <source>
        <dbReference type="SAM" id="MobiDB-lite"/>
    </source>
</evidence>
<keyword evidence="5 9" id="KW-0812">Transmembrane</keyword>
<dbReference type="AlphaFoldDB" id="A0A1R1SRM2"/>
<proteinExistence type="inferred from homology"/>
<sequence>MAEQIDIRTGSGAGPGADRGSGDEPGTEPVTGSPPGAPKASTAVVRDALGVGVAVGLSGFAFGVTSAGAGLSVPQTCALSLLVFTGASQFALVGALAAGGNPLTAAAGAFFLGVRNAFYGLRLSGLLALPRSVRPLAAQWVIDETSAVALAQPDRRSARLGFTVTGLSLYVLWNLTTLIGALGASALGDTAAWGLDAAGPAVFLALLAPMLRGTVERAAAGLGALLVLGCLPALPAGVPVLVAALAAPAVLAAHGLRARRATGEGRDR</sequence>
<dbReference type="Pfam" id="PF03591">
    <property type="entry name" value="AzlC"/>
    <property type="match status" value="1"/>
</dbReference>
<evidence type="ECO:0000313" key="10">
    <source>
        <dbReference type="EMBL" id="OMI40689.1"/>
    </source>
</evidence>
<accession>A0A1R1SRM2</accession>
<gene>
    <name evidence="10" type="ORF">SPAR_04556</name>
</gene>
<dbReference type="STRING" id="67365.GCA_001704635_00329"/>
<feature type="transmembrane region" description="Helical" evidence="9">
    <location>
        <begin position="190"/>
        <end position="211"/>
    </location>
</feature>
<reference evidence="10 11" key="1">
    <citation type="submission" date="2013-05" db="EMBL/GenBank/DDBJ databases">
        <title>Genome sequence of Streptomyces sparsogenes DSM 40356.</title>
        <authorList>
            <person name="Coyne S."/>
            <person name="Seebeck F.P."/>
        </authorList>
    </citation>
    <scope>NUCLEOTIDE SEQUENCE [LARGE SCALE GENOMIC DNA]</scope>
    <source>
        <strain evidence="10 11">DSM 40356</strain>
    </source>
</reference>